<evidence type="ECO:0000256" key="5">
    <source>
        <dbReference type="SAM" id="Coils"/>
    </source>
</evidence>
<feature type="transmembrane region" description="Helical" evidence="6">
    <location>
        <begin position="379"/>
        <end position="402"/>
    </location>
</feature>
<keyword evidence="4" id="KW-0067">ATP-binding</keyword>
<dbReference type="Pfam" id="PF00931">
    <property type="entry name" value="NB-ARC"/>
    <property type="match status" value="1"/>
</dbReference>
<dbReference type="Pfam" id="PF18052">
    <property type="entry name" value="Rx_N"/>
    <property type="match status" value="1"/>
</dbReference>
<name>A0AAN9FM05_CLITE</name>
<dbReference type="PANTHER" id="PTHR36766">
    <property type="entry name" value="PLANT BROAD-SPECTRUM MILDEW RESISTANCE PROTEIN RPW8"/>
    <property type="match status" value="1"/>
</dbReference>
<dbReference type="GO" id="GO:0006952">
    <property type="term" value="P:defense response"/>
    <property type="evidence" value="ECO:0007669"/>
    <property type="project" value="UniProtKB-KW"/>
</dbReference>
<dbReference type="Proteomes" id="UP001359559">
    <property type="component" value="Unassembled WGS sequence"/>
</dbReference>
<evidence type="ECO:0008006" key="11">
    <source>
        <dbReference type="Google" id="ProtNLM"/>
    </source>
</evidence>
<evidence type="ECO:0000256" key="6">
    <source>
        <dbReference type="SAM" id="Phobius"/>
    </source>
</evidence>
<proteinExistence type="predicted"/>
<evidence type="ECO:0000313" key="10">
    <source>
        <dbReference type="Proteomes" id="UP001359559"/>
    </source>
</evidence>
<evidence type="ECO:0000256" key="1">
    <source>
        <dbReference type="ARBA" id="ARBA00022737"/>
    </source>
</evidence>
<dbReference type="PANTHER" id="PTHR36766:SF61">
    <property type="entry name" value="NB-ARC DOMAIN DISEASE RESISTANCE PROTEIN"/>
    <property type="match status" value="1"/>
</dbReference>
<evidence type="ECO:0000256" key="4">
    <source>
        <dbReference type="ARBA" id="ARBA00022840"/>
    </source>
</evidence>
<evidence type="ECO:0000313" key="9">
    <source>
        <dbReference type="EMBL" id="KAK7278892.1"/>
    </source>
</evidence>
<dbReference type="PRINTS" id="PR00364">
    <property type="entry name" value="DISEASERSIST"/>
</dbReference>
<evidence type="ECO:0000256" key="2">
    <source>
        <dbReference type="ARBA" id="ARBA00022741"/>
    </source>
</evidence>
<dbReference type="InterPro" id="IPR002182">
    <property type="entry name" value="NB-ARC"/>
</dbReference>
<dbReference type="AlphaFoldDB" id="A0AAN9FM05"/>
<dbReference type="GO" id="GO:0043531">
    <property type="term" value="F:ADP binding"/>
    <property type="evidence" value="ECO:0007669"/>
    <property type="project" value="InterPro"/>
</dbReference>
<feature type="domain" description="Disease resistance N-terminal" evidence="8">
    <location>
        <begin position="10"/>
        <end position="98"/>
    </location>
</feature>
<evidence type="ECO:0000259" key="8">
    <source>
        <dbReference type="Pfam" id="PF18052"/>
    </source>
</evidence>
<keyword evidence="6" id="KW-0472">Membrane</keyword>
<keyword evidence="10" id="KW-1185">Reference proteome</keyword>
<feature type="coiled-coil region" evidence="5">
    <location>
        <begin position="35"/>
        <end position="86"/>
    </location>
</feature>
<dbReference type="GO" id="GO:0005524">
    <property type="term" value="F:ATP binding"/>
    <property type="evidence" value="ECO:0007669"/>
    <property type="project" value="UniProtKB-KW"/>
</dbReference>
<dbReference type="EMBL" id="JAYKXN010000006">
    <property type="protein sequence ID" value="KAK7278892.1"/>
    <property type="molecule type" value="Genomic_DNA"/>
</dbReference>
<dbReference type="InterPro" id="IPR038005">
    <property type="entry name" value="RX-like_CC"/>
</dbReference>
<organism evidence="9 10">
    <name type="scientific">Clitoria ternatea</name>
    <name type="common">Butterfly pea</name>
    <dbReference type="NCBI Taxonomy" id="43366"/>
    <lineage>
        <taxon>Eukaryota</taxon>
        <taxon>Viridiplantae</taxon>
        <taxon>Streptophyta</taxon>
        <taxon>Embryophyta</taxon>
        <taxon>Tracheophyta</taxon>
        <taxon>Spermatophyta</taxon>
        <taxon>Magnoliopsida</taxon>
        <taxon>eudicotyledons</taxon>
        <taxon>Gunneridae</taxon>
        <taxon>Pentapetalae</taxon>
        <taxon>rosids</taxon>
        <taxon>fabids</taxon>
        <taxon>Fabales</taxon>
        <taxon>Fabaceae</taxon>
        <taxon>Papilionoideae</taxon>
        <taxon>50 kb inversion clade</taxon>
        <taxon>NPAAA clade</taxon>
        <taxon>indigoferoid/millettioid clade</taxon>
        <taxon>Phaseoleae</taxon>
        <taxon>Clitoria</taxon>
    </lineage>
</organism>
<accession>A0AAN9FM05</accession>
<gene>
    <name evidence="9" type="ORF">RJT34_23931</name>
</gene>
<sequence length="447" mass="50852">MAESVLFSVAESLIGKLASRAVEEASLAYAVYDDLDEMKQTLSLIKAVLLDAERKQHHNNELREWLRQIKHVLADAENIVADFECEALRKHVVNTYGGFSRKVRHFFSTSNPLVYRLRMAHQLKDVIKKLDKVASDRQKFGLQINDVDTRVVHRRELTDSHVTDSEVIGRDYDKQKILKLLLKDEGENESLSIVPIVGIGGLGKTTLAKLIFNDESIDNSFSLKIWVCVSEDFELRNLLVKILSSALNSTQEMYKNLDMQQLKDHLRNTLAGQKFLLVLDDVWNEDRVKWIELKNLMQINEWEPHCPLMDWLLLDKAKREAFSGHYCKCICKRGLPHGHVIRLTCSAAWFDSRLLVLSIILFSLLPFGCRLFTNDNNVLQLISIGIPYVAATQPINALAFVFDGVNYGASDFTYSAYSMVMVAVMTIFSLYMLSSSLGFTGKSHEEA</sequence>
<dbReference type="CDD" id="cd14798">
    <property type="entry name" value="RX-CC_like"/>
    <property type="match status" value="1"/>
</dbReference>
<comment type="caution">
    <text evidence="9">The sequence shown here is derived from an EMBL/GenBank/DDBJ whole genome shotgun (WGS) entry which is preliminary data.</text>
</comment>
<protein>
    <recommendedName>
        <fullName evidence="11">Disease resistance protein RGA3</fullName>
    </recommendedName>
</protein>
<dbReference type="InterPro" id="IPR041118">
    <property type="entry name" value="Rx_N"/>
</dbReference>
<keyword evidence="2" id="KW-0547">Nucleotide-binding</keyword>
<evidence type="ECO:0000259" key="7">
    <source>
        <dbReference type="Pfam" id="PF00931"/>
    </source>
</evidence>
<feature type="transmembrane region" description="Helical" evidence="6">
    <location>
        <begin position="354"/>
        <end position="372"/>
    </location>
</feature>
<dbReference type="SUPFAM" id="SSF52540">
    <property type="entry name" value="P-loop containing nucleoside triphosphate hydrolases"/>
    <property type="match status" value="1"/>
</dbReference>
<reference evidence="9 10" key="1">
    <citation type="submission" date="2024-01" db="EMBL/GenBank/DDBJ databases">
        <title>The genomes of 5 underutilized Papilionoideae crops provide insights into root nodulation and disease resistance.</title>
        <authorList>
            <person name="Yuan L."/>
        </authorList>
    </citation>
    <scope>NUCLEOTIDE SEQUENCE [LARGE SCALE GENOMIC DNA]</scope>
    <source>
        <strain evidence="9">LY-2023</strain>
        <tissue evidence="9">Leaf</tissue>
    </source>
</reference>
<keyword evidence="6" id="KW-0812">Transmembrane</keyword>
<feature type="domain" description="NB-ARC" evidence="7">
    <location>
        <begin position="171"/>
        <end position="290"/>
    </location>
</feature>
<keyword evidence="1" id="KW-0677">Repeat</keyword>
<dbReference type="Gene3D" id="1.20.5.4130">
    <property type="match status" value="1"/>
</dbReference>
<dbReference type="InterPro" id="IPR027417">
    <property type="entry name" value="P-loop_NTPase"/>
</dbReference>
<dbReference type="Gene3D" id="3.40.50.300">
    <property type="entry name" value="P-loop containing nucleotide triphosphate hydrolases"/>
    <property type="match status" value="1"/>
</dbReference>
<feature type="transmembrane region" description="Helical" evidence="6">
    <location>
        <begin position="414"/>
        <end position="433"/>
    </location>
</feature>
<evidence type="ECO:0000256" key="3">
    <source>
        <dbReference type="ARBA" id="ARBA00022821"/>
    </source>
</evidence>
<keyword evidence="3" id="KW-0611">Plant defense</keyword>
<keyword evidence="5" id="KW-0175">Coiled coil</keyword>
<keyword evidence="6" id="KW-1133">Transmembrane helix</keyword>